<name>A0A830FSR4_9EURY</name>
<dbReference type="EMBL" id="JAGGKO010000001">
    <property type="protein sequence ID" value="MBP1953769.1"/>
    <property type="molecule type" value="Genomic_DNA"/>
</dbReference>
<dbReference type="AlphaFoldDB" id="A0A830FSR4"/>
<dbReference type="OrthoDB" id="157328at2157"/>
<protein>
    <submittedName>
        <fullName evidence="2">Nucleotide-binding universal stress UspA family protein</fullName>
    </submittedName>
</protein>
<dbReference type="EMBL" id="BMOO01000001">
    <property type="protein sequence ID" value="GGM54575.1"/>
    <property type="molecule type" value="Genomic_DNA"/>
</dbReference>
<organism evidence="1 3">
    <name type="scientific">Halarchaeum rubridurum</name>
    <dbReference type="NCBI Taxonomy" id="489911"/>
    <lineage>
        <taxon>Archaea</taxon>
        <taxon>Methanobacteriati</taxon>
        <taxon>Methanobacteriota</taxon>
        <taxon>Stenosarchaea group</taxon>
        <taxon>Halobacteria</taxon>
        <taxon>Halobacteriales</taxon>
        <taxon>Halobacteriaceae</taxon>
    </lineage>
</organism>
<reference evidence="1" key="1">
    <citation type="journal article" date="2014" name="Int. J. Syst. Evol. Microbiol.">
        <title>Complete genome sequence of Corynebacterium casei LMG S-19264T (=DSM 44701T), isolated from a smear-ripened cheese.</title>
        <authorList>
            <consortium name="US DOE Joint Genome Institute (JGI-PGF)"/>
            <person name="Walter F."/>
            <person name="Albersmeier A."/>
            <person name="Kalinowski J."/>
            <person name="Ruckert C."/>
        </authorList>
    </citation>
    <scope>NUCLEOTIDE SEQUENCE</scope>
    <source>
        <strain evidence="1">JCM 16108</strain>
    </source>
</reference>
<accession>A0A830FSR4</accession>
<evidence type="ECO:0000313" key="1">
    <source>
        <dbReference type="EMBL" id="GGM54575.1"/>
    </source>
</evidence>
<dbReference type="Proteomes" id="UP000765891">
    <property type="component" value="Unassembled WGS sequence"/>
</dbReference>
<dbReference type="Gene3D" id="3.40.50.12370">
    <property type="match status" value="1"/>
</dbReference>
<dbReference type="SUPFAM" id="SSF52402">
    <property type="entry name" value="Adenine nucleotide alpha hydrolases-like"/>
    <property type="match status" value="1"/>
</dbReference>
<evidence type="ECO:0000313" key="3">
    <source>
        <dbReference type="Proteomes" id="UP000614609"/>
    </source>
</evidence>
<reference evidence="2" key="3">
    <citation type="submission" date="2021-03" db="EMBL/GenBank/DDBJ databases">
        <title>Genomic Encyclopedia of Type Strains, Phase IV (KMG-IV): sequencing the most valuable type-strain genomes for metagenomic binning, comparative biology and taxonomic classification.</title>
        <authorList>
            <person name="Goeker M."/>
        </authorList>
    </citation>
    <scope>NUCLEOTIDE SEQUENCE</scope>
    <source>
        <strain evidence="2">DSM 22443</strain>
    </source>
</reference>
<reference evidence="1" key="2">
    <citation type="submission" date="2020-09" db="EMBL/GenBank/DDBJ databases">
        <authorList>
            <person name="Sun Q."/>
            <person name="Ohkuma M."/>
        </authorList>
    </citation>
    <scope>NUCLEOTIDE SEQUENCE</scope>
    <source>
        <strain evidence="1">JCM 16108</strain>
    </source>
</reference>
<keyword evidence="3" id="KW-1185">Reference proteome</keyword>
<sequence length="248" mass="26246">MSDTDTADDLAIREPPTVLVPVEVLEGESISESLAAFLAPARVVVLGYHVLPEQTPTEQASMQFEDRAREAVADLAAVFEGAGGGVETRVAFTHDREQTVERVASEVGATAVLLPNPVGAVSDVLVPFRGAIDRDRLADLVATLLAEGDGTVTLWGIEREGFDAAGTVEHARESLRERGLDAARIASETSAAESPIHDIAVRSADFDVIVMGEGEESLWAALLGDDPERVAENAVAPVLVVREREDGA</sequence>
<dbReference type="Proteomes" id="UP000614609">
    <property type="component" value="Unassembled WGS sequence"/>
</dbReference>
<comment type="caution">
    <text evidence="1">The sequence shown here is derived from an EMBL/GenBank/DDBJ whole genome shotgun (WGS) entry which is preliminary data.</text>
</comment>
<evidence type="ECO:0000313" key="2">
    <source>
        <dbReference type="EMBL" id="MBP1953769.1"/>
    </source>
</evidence>
<proteinExistence type="predicted"/>
<dbReference type="RefSeq" id="WP_188869035.1">
    <property type="nucleotide sequence ID" value="NZ_BMOO01000001.1"/>
</dbReference>
<gene>
    <name evidence="1" type="ORF">GCM10009017_01090</name>
    <name evidence="2" type="ORF">J2752_000650</name>
</gene>